<name>A0AA38NYR5_9AGAR</name>
<dbReference type="Proteomes" id="UP001163846">
    <property type="component" value="Unassembled WGS sequence"/>
</dbReference>
<dbReference type="PANTHER" id="PTHR46532:SF4">
    <property type="entry name" value="AAA+ ATPASE DOMAIN-CONTAINING PROTEIN"/>
    <property type="match status" value="1"/>
</dbReference>
<dbReference type="AlphaFoldDB" id="A0AA38NYR5"/>
<comment type="similarity">
    <text evidence="1">Belongs to the dynein heavy chain family.</text>
</comment>
<evidence type="ECO:0000313" key="2">
    <source>
        <dbReference type="EMBL" id="KAJ3833005.1"/>
    </source>
</evidence>
<gene>
    <name evidence="2" type="ORF">F5878DRAFT_429320</name>
</gene>
<dbReference type="GO" id="GO:0051959">
    <property type="term" value="F:dynein light intermediate chain binding"/>
    <property type="evidence" value="ECO:0007669"/>
    <property type="project" value="InterPro"/>
</dbReference>
<protein>
    <submittedName>
        <fullName evidence="2">Uncharacterized protein</fullName>
    </submittedName>
</protein>
<proteinExistence type="inferred from homology"/>
<dbReference type="GO" id="GO:0007018">
    <property type="term" value="P:microtubule-based movement"/>
    <property type="evidence" value="ECO:0007669"/>
    <property type="project" value="InterPro"/>
</dbReference>
<dbReference type="EMBL" id="MU806796">
    <property type="protein sequence ID" value="KAJ3833005.1"/>
    <property type="molecule type" value="Genomic_DNA"/>
</dbReference>
<dbReference type="InterPro" id="IPR026983">
    <property type="entry name" value="DHC"/>
</dbReference>
<dbReference type="GO" id="GO:0045505">
    <property type="term" value="F:dynein intermediate chain binding"/>
    <property type="evidence" value="ECO:0007669"/>
    <property type="project" value="InterPro"/>
</dbReference>
<comment type="caution">
    <text evidence="2">The sequence shown here is derived from an EMBL/GenBank/DDBJ whole genome shotgun (WGS) entry which is preliminary data.</text>
</comment>
<keyword evidence="3" id="KW-1185">Reference proteome</keyword>
<dbReference type="GO" id="GO:0005858">
    <property type="term" value="C:axonemal dynein complex"/>
    <property type="evidence" value="ECO:0007669"/>
    <property type="project" value="TreeGrafter"/>
</dbReference>
<sequence>MQGSVSTETTYTSLLTHFSDDTLQRPFALIEAKVQQLREYVAKWLQFQSLWDLEAEYVFNRLGDSLAHWQQLLTEIKKARATFDTSETQKSFGVCAIDYEQVQARVNAKYDAWQRDILSRFGVKLGNAMKEMHASILKARNDLEHQSIEGLVGGPRRF</sequence>
<evidence type="ECO:0000256" key="1">
    <source>
        <dbReference type="ARBA" id="ARBA00008887"/>
    </source>
</evidence>
<dbReference type="PANTHER" id="PTHR46532">
    <property type="entry name" value="MALE FERTILITY FACTOR KL5"/>
    <property type="match status" value="1"/>
</dbReference>
<accession>A0AA38NYR5</accession>
<organism evidence="2 3">
    <name type="scientific">Lentinula raphanica</name>
    <dbReference type="NCBI Taxonomy" id="153919"/>
    <lineage>
        <taxon>Eukaryota</taxon>
        <taxon>Fungi</taxon>
        <taxon>Dikarya</taxon>
        <taxon>Basidiomycota</taxon>
        <taxon>Agaricomycotina</taxon>
        <taxon>Agaricomycetes</taxon>
        <taxon>Agaricomycetidae</taxon>
        <taxon>Agaricales</taxon>
        <taxon>Marasmiineae</taxon>
        <taxon>Omphalotaceae</taxon>
        <taxon>Lentinula</taxon>
    </lineage>
</organism>
<reference evidence="2" key="1">
    <citation type="submission" date="2022-08" db="EMBL/GenBank/DDBJ databases">
        <authorList>
            <consortium name="DOE Joint Genome Institute"/>
            <person name="Min B."/>
            <person name="Riley R."/>
            <person name="Sierra-Patev S."/>
            <person name="Naranjo-Ortiz M."/>
            <person name="Looney B."/>
            <person name="Konkel Z."/>
            <person name="Slot J.C."/>
            <person name="Sakamoto Y."/>
            <person name="Steenwyk J.L."/>
            <person name="Rokas A."/>
            <person name="Carro J."/>
            <person name="Camarero S."/>
            <person name="Ferreira P."/>
            <person name="Molpeceres G."/>
            <person name="Ruiz-Duenas F.J."/>
            <person name="Serrano A."/>
            <person name="Henrissat B."/>
            <person name="Drula E."/>
            <person name="Hughes K.W."/>
            <person name="Mata J.L."/>
            <person name="Ishikawa N.K."/>
            <person name="Vargas-Isla R."/>
            <person name="Ushijima S."/>
            <person name="Smith C.A."/>
            <person name="Ahrendt S."/>
            <person name="Andreopoulos W."/>
            <person name="He G."/>
            <person name="Labutti K."/>
            <person name="Lipzen A."/>
            <person name="Ng V."/>
            <person name="Sandor L."/>
            <person name="Barry K."/>
            <person name="Martinez A.T."/>
            <person name="Xiao Y."/>
            <person name="Gibbons J.G."/>
            <person name="Terashima K."/>
            <person name="Hibbett D.S."/>
            <person name="Grigoriev I.V."/>
        </authorList>
    </citation>
    <scope>NUCLEOTIDE SEQUENCE</scope>
    <source>
        <strain evidence="2">TFB9207</strain>
    </source>
</reference>
<evidence type="ECO:0000313" key="3">
    <source>
        <dbReference type="Proteomes" id="UP001163846"/>
    </source>
</evidence>